<keyword evidence="5" id="KW-1185">Reference proteome</keyword>
<keyword evidence="3" id="KW-0520">NAD</keyword>
<gene>
    <name evidence="4" type="ORF">IV73_GL000353</name>
</gene>
<dbReference type="GO" id="GO:0015936">
    <property type="term" value="P:coenzyme A metabolic process"/>
    <property type="evidence" value="ECO:0007669"/>
    <property type="project" value="InterPro"/>
</dbReference>
<dbReference type="EMBL" id="JQBP01000010">
    <property type="protein sequence ID" value="KRN74461.1"/>
    <property type="molecule type" value="Genomic_DNA"/>
</dbReference>
<dbReference type="InterPro" id="IPR023074">
    <property type="entry name" value="HMG_CoA_Rdtase_cat_sf"/>
</dbReference>
<protein>
    <recommendedName>
        <fullName evidence="3">3-hydroxy-3-methylglutaryl coenzyme A reductase</fullName>
        <shortName evidence="3">HMG-CoA reductase</shortName>
        <ecNumber evidence="3">1.1.1.88</ecNumber>
    </recommendedName>
</protein>
<dbReference type="InterPro" id="IPR009029">
    <property type="entry name" value="HMG_CoA_Rdtase_sub-bd_dom_sf"/>
</dbReference>
<dbReference type="EC" id="1.1.1.88" evidence="3"/>
<dbReference type="RefSeq" id="WP_057756519.1">
    <property type="nucleotide sequence ID" value="NZ_JQBP01000010.1"/>
</dbReference>
<comment type="caution">
    <text evidence="4">The sequence shown here is derived from an EMBL/GenBank/DDBJ whole genome shotgun (WGS) entry which is preliminary data.</text>
</comment>
<evidence type="ECO:0000313" key="5">
    <source>
        <dbReference type="Proteomes" id="UP000051655"/>
    </source>
</evidence>
<dbReference type="UniPathway" id="UPA00257">
    <property type="reaction ID" value="UER00367"/>
</dbReference>
<evidence type="ECO:0000256" key="2">
    <source>
        <dbReference type="ARBA" id="ARBA00023002"/>
    </source>
</evidence>
<dbReference type="Pfam" id="PF00368">
    <property type="entry name" value="HMG-CoA_red"/>
    <property type="match status" value="1"/>
</dbReference>
<evidence type="ECO:0000256" key="3">
    <source>
        <dbReference type="RuleBase" id="RU361219"/>
    </source>
</evidence>
<sequence length="418" mass="44737">MSKWSGFYRHSVSERRDLISQACHLTAAEQNLMQKNTDAIGDTQVENYLYSFQVPVGLLLDLPVNHEKHLVPMATEEPSVIAAANHGARLLAKGTGVITTQAERLLIGQVILQNLGDANAAGKILMQQAPHLIAVANQSKPSLIQRGGGTQRIEVKILDATTLSLDLLVDPKEAMGANSVNTMLEAVASFLRSQGYDVLMAILSNYATHALTHAQARIPVDALVEHSDLSGIQIAEQIVAASHVEQLSVERAVTSNKGTLNGIEAVVLASGNDTRNVNAALHAYASRTGQYRGLIQWTMDDGELVGTTELPLLVGAVGGSIGIVPAVQLNRRIMNNPNAKMLADLIIATGMAQNLAALRALVTDGIQKGHMSLQAKSLAVQVGARLEEQAPLVEALQQAQSMDATQASQMLRKMRENK</sequence>
<dbReference type="STRING" id="1616.IV73_GL000353"/>
<evidence type="ECO:0000256" key="1">
    <source>
        <dbReference type="ARBA" id="ARBA00007661"/>
    </source>
</evidence>
<dbReference type="Proteomes" id="UP000051655">
    <property type="component" value="Unassembled WGS sequence"/>
</dbReference>
<dbReference type="PANTHER" id="PTHR10572">
    <property type="entry name" value="3-HYDROXY-3-METHYLGLUTARYL-COENZYME A REDUCTASE"/>
    <property type="match status" value="1"/>
</dbReference>
<dbReference type="GO" id="GO:0004420">
    <property type="term" value="F:hydroxymethylglutaryl-CoA reductase (NADPH) activity"/>
    <property type="evidence" value="ECO:0007669"/>
    <property type="project" value="InterPro"/>
</dbReference>
<comment type="similarity">
    <text evidence="1 3">Belongs to the HMG-CoA reductase family.</text>
</comment>
<comment type="catalytic activity">
    <reaction evidence="3">
        <text>(R)-mevalonate + 2 NAD(+) + CoA = (3S)-3-hydroxy-3-methylglutaryl-CoA + 2 NADH + 2 H(+)</text>
        <dbReference type="Rhea" id="RHEA:14833"/>
        <dbReference type="ChEBI" id="CHEBI:15378"/>
        <dbReference type="ChEBI" id="CHEBI:36464"/>
        <dbReference type="ChEBI" id="CHEBI:43074"/>
        <dbReference type="ChEBI" id="CHEBI:57287"/>
        <dbReference type="ChEBI" id="CHEBI:57540"/>
        <dbReference type="ChEBI" id="CHEBI:57945"/>
        <dbReference type="EC" id="1.1.1.88"/>
    </reaction>
</comment>
<dbReference type="InterPro" id="IPR023076">
    <property type="entry name" value="HMG_CoA_Rdtase_CS"/>
</dbReference>
<name>A0A0R2JKR1_9LACO</name>
<dbReference type="PRINTS" id="PR00071">
    <property type="entry name" value="HMGCOARDTASE"/>
</dbReference>
<dbReference type="Gene3D" id="1.10.8.660">
    <property type="match status" value="1"/>
</dbReference>
<organism evidence="4 5">
    <name type="scientific">Weissella kandleri</name>
    <dbReference type="NCBI Taxonomy" id="1616"/>
    <lineage>
        <taxon>Bacteria</taxon>
        <taxon>Bacillati</taxon>
        <taxon>Bacillota</taxon>
        <taxon>Bacilli</taxon>
        <taxon>Lactobacillales</taxon>
        <taxon>Lactobacillaceae</taxon>
        <taxon>Weissella</taxon>
    </lineage>
</organism>
<dbReference type="InterPro" id="IPR004553">
    <property type="entry name" value="HMG_CoA_Rdtase_bac-typ"/>
</dbReference>
<dbReference type="InterPro" id="IPR009023">
    <property type="entry name" value="HMG_CoA_Rdtase_NAD(P)-bd_sf"/>
</dbReference>
<dbReference type="PROSITE" id="PS01192">
    <property type="entry name" value="HMG_COA_REDUCTASE_3"/>
    <property type="match status" value="1"/>
</dbReference>
<dbReference type="SUPFAM" id="SSF55035">
    <property type="entry name" value="NAD-binding domain of HMG-CoA reductase"/>
    <property type="match status" value="1"/>
</dbReference>
<dbReference type="AlphaFoldDB" id="A0A0R2JKR1"/>
<keyword evidence="2 3" id="KW-0560">Oxidoreductase</keyword>
<dbReference type="NCBIfam" id="TIGR00532">
    <property type="entry name" value="HMG_CoA_R_NAD"/>
    <property type="match status" value="1"/>
</dbReference>
<comment type="pathway">
    <text evidence="3">Metabolic intermediate metabolism; (R)-mevalonate degradation; (S)-3-hydroxy-3-methylglutaryl-CoA from (R)-mevalonate: step 1/1.</text>
</comment>
<dbReference type="CDD" id="cd00644">
    <property type="entry name" value="HMG-CoA_reductase_classII"/>
    <property type="match status" value="1"/>
</dbReference>
<dbReference type="OrthoDB" id="9764892at2"/>
<accession>A0A0R2JKR1</accession>
<reference evidence="4 5" key="1">
    <citation type="journal article" date="2015" name="Genome Announc.">
        <title>Expanding the biotechnology potential of lactobacilli through comparative genomics of 213 strains and associated genera.</title>
        <authorList>
            <person name="Sun Z."/>
            <person name="Harris H.M."/>
            <person name="McCann A."/>
            <person name="Guo C."/>
            <person name="Argimon S."/>
            <person name="Zhang W."/>
            <person name="Yang X."/>
            <person name="Jeffery I.B."/>
            <person name="Cooney J.C."/>
            <person name="Kagawa T.F."/>
            <person name="Liu W."/>
            <person name="Song Y."/>
            <person name="Salvetti E."/>
            <person name="Wrobel A."/>
            <person name="Rasinkangas P."/>
            <person name="Parkhill J."/>
            <person name="Rea M.C."/>
            <person name="O'Sullivan O."/>
            <person name="Ritari J."/>
            <person name="Douillard F.P."/>
            <person name="Paul Ross R."/>
            <person name="Yang R."/>
            <person name="Briner A.E."/>
            <person name="Felis G.E."/>
            <person name="de Vos W.M."/>
            <person name="Barrangou R."/>
            <person name="Klaenhammer T.R."/>
            <person name="Caufield P.W."/>
            <person name="Cui Y."/>
            <person name="Zhang H."/>
            <person name="O'Toole P.W."/>
        </authorList>
    </citation>
    <scope>NUCLEOTIDE SEQUENCE [LARGE SCALE GENOMIC DNA]</scope>
    <source>
        <strain evidence="4 5">DSM 20593</strain>
    </source>
</reference>
<dbReference type="PROSITE" id="PS50065">
    <property type="entry name" value="HMG_COA_REDUCTASE_4"/>
    <property type="match status" value="1"/>
</dbReference>
<dbReference type="GO" id="GO:0140643">
    <property type="term" value="F:hydroxymethylglutaryl-CoA reductase (NADH) activity"/>
    <property type="evidence" value="ECO:0007669"/>
    <property type="project" value="UniProtKB-EC"/>
</dbReference>
<proteinExistence type="inferred from homology"/>
<dbReference type="InterPro" id="IPR002202">
    <property type="entry name" value="HMG_CoA_Rdtase"/>
</dbReference>
<evidence type="ECO:0000313" key="4">
    <source>
        <dbReference type="EMBL" id="KRN74461.1"/>
    </source>
</evidence>
<dbReference type="PATRIC" id="fig|1616.3.peg.359"/>
<dbReference type="SUPFAM" id="SSF56542">
    <property type="entry name" value="Substrate-binding domain of HMG-CoA reductase"/>
    <property type="match status" value="1"/>
</dbReference>
<dbReference type="Gene3D" id="3.90.770.10">
    <property type="entry name" value="3-hydroxy-3-methylglutaryl-coenzyme A Reductase, Chain A, domain 2"/>
    <property type="match status" value="2"/>
</dbReference>
<dbReference type="PANTHER" id="PTHR10572:SF24">
    <property type="entry name" value="3-HYDROXY-3-METHYLGLUTARYL-COENZYME A REDUCTASE"/>
    <property type="match status" value="1"/>
</dbReference>